<feature type="compositionally biased region" description="Polar residues" evidence="1">
    <location>
        <begin position="646"/>
        <end position="657"/>
    </location>
</feature>
<feature type="region of interest" description="Disordered" evidence="1">
    <location>
        <begin position="535"/>
        <end position="581"/>
    </location>
</feature>
<dbReference type="GeneID" id="8857201"/>
<name>D2VC25_NAEGR</name>
<gene>
    <name evidence="3" type="ORF">NAEGRDRAFT_79385</name>
</gene>
<feature type="region of interest" description="Disordered" evidence="1">
    <location>
        <begin position="1"/>
        <end position="30"/>
    </location>
</feature>
<feature type="compositionally biased region" description="Low complexity" evidence="1">
    <location>
        <begin position="275"/>
        <end position="303"/>
    </location>
</feature>
<feature type="compositionally biased region" description="Basic and acidic residues" evidence="1">
    <location>
        <begin position="250"/>
        <end position="263"/>
    </location>
</feature>
<feature type="compositionally biased region" description="Basic and acidic residues" evidence="1">
    <location>
        <begin position="230"/>
        <end position="242"/>
    </location>
</feature>
<feature type="region of interest" description="Disordered" evidence="1">
    <location>
        <begin position="456"/>
        <end position="515"/>
    </location>
</feature>
<dbReference type="VEuPathDB" id="AmoebaDB:NAEGRDRAFT_79385"/>
<dbReference type="InterPro" id="IPR058883">
    <property type="entry name" value="DZIP1_dom"/>
</dbReference>
<protein>
    <recommendedName>
        <fullName evidence="2">Cilium assembly protein DZIP1 domain-containing protein</fullName>
    </recommendedName>
</protein>
<feature type="compositionally biased region" description="Low complexity" evidence="1">
    <location>
        <begin position="787"/>
        <end position="798"/>
    </location>
</feature>
<feature type="compositionally biased region" description="Polar residues" evidence="1">
    <location>
        <begin position="756"/>
        <end position="772"/>
    </location>
</feature>
<feature type="domain" description="Cilium assembly protein DZIP1" evidence="2">
    <location>
        <begin position="354"/>
        <end position="422"/>
    </location>
</feature>
<reference evidence="3 4" key="1">
    <citation type="journal article" date="2010" name="Cell">
        <title>The genome of Naegleria gruberi illuminates early eukaryotic versatility.</title>
        <authorList>
            <person name="Fritz-Laylin L.K."/>
            <person name="Prochnik S.E."/>
            <person name="Ginger M.L."/>
            <person name="Dacks J.B."/>
            <person name="Carpenter M.L."/>
            <person name="Field M.C."/>
            <person name="Kuo A."/>
            <person name="Paredez A."/>
            <person name="Chapman J."/>
            <person name="Pham J."/>
            <person name="Shu S."/>
            <person name="Neupane R."/>
            <person name="Cipriano M."/>
            <person name="Mancuso J."/>
            <person name="Tu H."/>
            <person name="Salamov A."/>
            <person name="Lindquist E."/>
            <person name="Shapiro H."/>
            <person name="Lucas S."/>
            <person name="Grigoriev I.V."/>
            <person name="Cande W.Z."/>
            <person name="Fulton C."/>
            <person name="Rokhsar D.S."/>
            <person name="Dawson S.C."/>
        </authorList>
    </citation>
    <scope>NUCLEOTIDE SEQUENCE [LARGE SCALE GENOMIC DNA]</scope>
    <source>
        <strain evidence="3 4">NEG-M</strain>
    </source>
</reference>
<dbReference type="InParanoid" id="D2VC25"/>
<proteinExistence type="predicted"/>
<evidence type="ECO:0000256" key="1">
    <source>
        <dbReference type="SAM" id="MobiDB-lite"/>
    </source>
</evidence>
<feature type="compositionally biased region" description="Acidic residues" evidence="1">
    <location>
        <begin position="625"/>
        <end position="640"/>
    </location>
</feature>
<feature type="compositionally biased region" description="Basic and acidic residues" evidence="1">
    <location>
        <begin position="506"/>
        <end position="515"/>
    </location>
</feature>
<sequence length="847" mass="96160">MSQNQPQPQPQQVVVTSSSRSDKEETFGELRGEIRRLQENLFSQLEDTIEKKQKLLEKENQKRLDQFQKEFEKFTDSCKYQQDNLYSALSKSISKYSEEGSNGSGNSPDDFMKFSSHLQNLIQQNNQLLMSSFDRKMNDLSASAKQTTQVDNSAELNEMRRKLDDIMRNVNKKPEPIVETVVRKVVKKEPPKEEIVTVVKAKPKEPPKPEPKPEPKVDPPRPKTPVVVKPKPEPEPVVERPKTPVMARPKPVEKPVQRVETPPRVKTPPPPKPQTPEQESFISETTTDSSDYSSTDTSMTSDNSNLGLRERIYKELKLGKIFDELDESIAYQHYEDKPWLKAKYKQNPKFVKVQNSETDQVFDHEMRTLGVDPSQSGITENEYLRGLQVLQKSRGNTVNNNPDHLVIMNALREQVDKIALDRLNGDSQQGNRVSFSHDPTLNDFINKLQKINDYDAIRRVNPTENQQESPRRRKSNAESPRRRISNAESPRRKFSNADEDPANDIPKVKIPEKPEPKMKAITIALEAQAKKMEMDAKKTVKNPEDNQPRVETKKPSEQMNTLKSTMNDTKQSNTLQSTLKSDRSLNNTKIIEAEFDDVTADEHDEGSTMYEVVGAQGGNGGGGGEESEYSTEYETETEDIEPPRQVAQSVSKPTNQVVEEEDNDHDDDYEEIEEEEEEVPKPSSQNLIQTFVAPESDEEIPPKQNVNTKSESNVKKQMELESESEEEHAVVRVVSKVSKVKIESSDDSDEELSRGGNLSNQALGNKFKSLNNMWDGMNNKKRPSKLDNINRNNDSSIDLPGSDDFDISAFKQNLTPNSRPGTAYSSDISGFIKTLKHDDDDLDTEEL</sequence>
<feature type="compositionally biased region" description="Gly residues" evidence="1">
    <location>
        <begin position="615"/>
        <end position="624"/>
    </location>
</feature>
<evidence type="ECO:0000259" key="2">
    <source>
        <dbReference type="Pfam" id="PF25977"/>
    </source>
</evidence>
<dbReference type="RefSeq" id="XP_002678328.1">
    <property type="nucleotide sequence ID" value="XM_002678282.1"/>
</dbReference>
<feature type="compositionally biased region" description="Pro residues" evidence="1">
    <location>
        <begin position="265"/>
        <end position="274"/>
    </location>
</feature>
<dbReference type="Proteomes" id="UP000006671">
    <property type="component" value="Unassembled WGS sequence"/>
</dbReference>
<keyword evidence="4" id="KW-1185">Reference proteome</keyword>
<feature type="compositionally biased region" description="Acidic residues" evidence="1">
    <location>
        <begin position="658"/>
        <end position="678"/>
    </location>
</feature>
<organism evidence="4">
    <name type="scientific">Naegleria gruberi</name>
    <name type="common">Amoeba</name>
    <dbReference type="NCBI Taxonomy" id="5762"/>
    <lineage>
        <taxon>Eukaryota</taxon>
        <taxon>Discoba</taxon>
        <taxon>Heterolobosea</taxon>
        <taxon>Tetramitia</taxon>
        <taxon>Eutetramitia</taxon>
        <taxon>Vahlkampfiidae</taxon>
        <taxon>Naegleria</taxon>
    </lineage>
</organism>
<feature type="region of interest" description="Disordered" evidence="1">
    <location>
        <begin position="197"/>
        <end position="303"/>
    </location>
</feature>
<evidence type="ECO:0000313" key="4">
    <source>
        <dbReference type="Proteomes" id="UP000006671"/>
    </source>
</evidence>
<feature type="compositionally biased region" description="Basic and acidic residues" evidence="1">
    <location>
        <begin position="202"/>
        <end position="221"/>
    </location>
</feature>
<dbReference type="Pfam" id="PF25977">
    <property type="entry name" value="DZIP1"/>
    <property type="match status" value="1"/>
</dbReference>
<evidence type="ECO:0000313" key="3">
    <source>
        <dbReference type="EMBL" id="EFC45584.1"/>
    </source>
</evidence>
<feature type="compositionally biased region" description="Basic and acidic residues" evidence="1">
    <location>
        <begin position="535"/>
        <end position="556"/>
    </location>
</feature>
<feature type="compositionally biased region" description="Polar residues" evidence="1">
    <location>
        <begin position="557"/>
        <end position="581"/>
    </location>
</feature>
<dbReference type="OMA" id="KSLNNMW"/>
<dbReference type="KEGG" id="ngr:NAEGRDRAFT_79385"/>
<feature type="region of interest" description="Disordered" evidence="1">
    <location>
        <begin position="612"/>
        <end position="803"/>
    </location>
</feature>
<dbReference type="EMBL" id="GG738862">
    <property type="protein sequence ID" value="EFC45584.1"/>
    <property type="molecule type" value="Genomic_DNA"/>
</dbReference>
<dbReference type="AlphaFoldDB" id="D2VC25"/>
<feature type="compositionally biased region" description="Basic and acidic residues" evidence="1">
    <location>
        <begin position="20"/>
        <end position="30"/>
    </location>
</feature>
<accession>D2VC25</accession>